<dbReference type="PANTHER" id="PTHR43350">
    <property type="entry name" value="NAD-DEPENDENT ALCOHOL DEHYDROGENASE"/>
    <property type="match status" value="1"/>
</dbReference>
<dbReference type="GO" id="GO:0016491">
    <property type="term" value="F:oxidoreductase activity"/>
    <property type="evidence" value="ECO:0007669"/>
    <property type="project" value="UniProtKB-KW"/>
</dbReference>
<dbReference type="AlphaFoldDB" id="A0A7S0CD39"/>
<dbReference type="Gene3D" id="3.40.50.720">
    <property type="entry name" value="NAD(P)-binding Rossmann-like Domain"/>
    <property type="match status" value="1"/>
</dbReference>
<gene>
    <name evidence="8" type="ORF">PINE0816_LOCUS16373</name>
</gene>
<dbReference type="SUPFAM" id="SSF51735">
    <property type="entry name" value="NAD(P)-binding Rossmann-fold domains"/>
    <property type="match status" value="1"/>
</dbReference>
<organism evidence="8">
    <name type="scientific">Proboscia inermis</name>
    <dbReference type="NCBI Taxonomy" id="420281"/>
    <lineage>
        <taxon>Eukaryota</taxon>
        <taxon>Sar</taxon>
        <taxon>Stramenopiles</taxon>
        <taxon>Ochrophyta</taxon>
        <taxon>Bacillariophyta</taxon>
        <taxon>Coscinodiscophyceae</taxon>
        <taxon>Rhizosoleniophycidae</taxon>
        <taxon>Rhizosoleniales</taxon>
        <taxon>Rhizosoleniaceae</taxon>
        <taxon>Proboscia</taxon>
    </lineage>
</organism>
<dbReference type="PANTHER" id="PTHR43350:SF2">
    <property type="entry name" value="GROES-LIKE ZINC-BINDING ALCOHOL DEHYDROGENASE FAMILY PROTEIN"/>
    <property type="match status" value="1"/>
</dbReference>
<reference evidence="8" key="1">
    <citation type="submission" date="2021-01" db="EMBL/GenBank/DDBJ databases">
        <authorList>
            <person name="Corre E."/>
            <person name="Pelletier E."/>
            <person name="Niang G."/>
            <person name="Scheremetjew M."/>
            <person name="Finn R."/>
            <person name="Kale V."/>
            <person name="Holt S."/>
            <person name="Cochrane G."/>
            <person name="Meng A."/>
            <person name="Brown T."/>
            <person name="Cohen L."/>
        </authorList>
    </citation>
    <scope>NUCLEOTIDE SEQUENCE</scope>
    <source>
        <strain evidence="8">CCAP1064/1</strain>
    </source>
</reference>
<evidence type="ECO:0000256" key="1">
    <source>
        <dbReference type="ARBA" id="ARBA00001947"/>
    </source>
</evidence>
<evidence type="ECO:0000259" key="7">
    <source>
        <dbReference type="Pfam" id="PF08240"/>
    </source>
</evidence>
<dbReference type="InterPro" id="IPR011032">
    <property type="entry name" value="GroES-like_sf"/>
</dbReference>
<dbReference type="Pfam" id="PF08240">
    <property type="entry name" value="ADH_N"/>
    <property type="match status" value="1"/>
</dbReference>
<evidence type="ECO:0000256" key="5">
    <source>
        <dbReference type="ARBA" id="ARBA00023002"/>
    </source>
</evidence>
<dbReference type="InterPro" id="IPR036291">
    <property type="entry name" value="NAD(P)-bd_dom_sf"/>
</dbReference>
<keyword evidence="3" id="KW-0479">Metal-binding</keyword>
<evidence type="ECO:0000256" key="6">
    <source>
        <dbReference type="SAM" id="MobiDB-lite"/>
    </source>
</evidence>
<proteinExistence type="inferred from homology"/>
<evidence type="ECO:0000256" key="3">
    <source>
        <dbReference type="ARBA" id="ARBA00022723"/>
    </source>
</evidence>
<dbReference type="SUPFAM" id="SSF50129">
    <property type="entry name" value="GroES-like"/>
    <property type="match status" value="1"/>
</dbReference>
<keyword evidence="5" id="KW-0560">Oxidoreductase</keyword>
<feature type="region of interest" description="Disordered" evidence="6">
    <location>
        <begin position="359"/>
        <end position="387"/>
    </location>
</feature>
<name>A0A7S0CD39_9STRA</name>
<evidence type="ECO:0000256" key="2">
    <source>
        <dbReference type="ARBA" id="ARBA00008072"/>
    </source>
</evidence>
<keyword evidence="4" id="KW-0862">Zinc</keyword>
<accession>A0A7S0CD39</accession>
<feature type="domain" description="Alcohol dehydrogenase-like N-terminal" evidence="7">
    <location>
        <begin position="28"/>
        <end position="161"/>
    </location>
</feature>
<evidence type="ECO:0000313" key="8">
    <source>
        <dbReference type="EMBL" id="CAD8420237.1"/>
    </source>
</evidence>
<comment type="similarity">
    <text evidence="2">Belongs to the zinc-containing alcohol dehydrogenase family.</text>
</comment>
<sequence>MATMLAFSIQNPGDEGKVISLPKPQPEPNFALIKILRAGVCNTDLEILQGYMGFTGVLGHEFVGIVEELNVPQNTIDSDANSTLNVIDLYDKWLGKRVCGDINVGCGDCGVCLNEHNRDACCAKFSRNHCPNRTVLGILNRNGTMAEYITLPITNLHLVPEGMSDEVAVFCEPLAAACRIPEQGLVNYGYGADGQNLQPPDRVAVYLRPPDRVAILGDGKLGLMIAEVLGREHARRNPVASPAPILFGKHAHKLGLVEGSGVERRFVSECIDATAFNGVSKDHAGKYDVVVDATGSPAGLTISSGLCRPMGTLVLKSTCAAGKEFNAAPFVIDELRVVGSRCGPIDTALELLNLDAADVASPTPTPNQETDRNGASGPVSDEREPIQPLRVEKYITQTFPLSEAADAIRCAALKSTMKVQIICSE</sequence>
<dbReference type="InterPro" id="IPR013154">
    <property type="entry name" value="ADH-like_N"/>
</dbReference>
<dbReference type="EMBL" id="HBEL01034868">
    <property type="protein sequence ID" value="CAD8420237.1"/>
    <property type="molecule type" value="Transcribed_RNA"/>
</dbReference>
<dbReference type="Gene3D" id="3.90.180.10">
    <property type="entry name" value="Medium-chain alcohol dehydrogenases, catalytic domain"/>
    <property type="match status" value="1"/>
</dbReference>
<comment type="cofactor">
    <cofactor evidence="1">
        <name>Zn(2+)</name>
        <dbReference type="ChEBI" id="CHEBI:29105"/>
    </cofactor>
</comment>
<evidence type="ECO:0000256" key="4">
    <source>
        <dbReference type="ARBA" id="ARBA00022833"/>
    </source>
</evidence>
<dbReference type="GO" id="GO:0046872">
    <property type="term" value="F:metal ion binding"/>
    <property type="evidence" value="ECO:0007669"/>
    <property type="project" value="UniProtKB-KW"/>
</dbReference>
<protein>
    <recommendedName>
        <fullName evidence="7">Alcohol dehydrogenase-like N-terminal domain-containing protein</fullName>
    </recommendedName>
</protein>